<evidence type="ECO:0000313" key="3">
    <source>
        <dbReference type="Proteomes" id="UP001462640"/>
    </source>
</evidence>
<feature type="domain" description="N-acetyltransferase" evidence="1">
    <location>
        <begin position="130"/>
        <end position="264"/>
    </location>
</feature>
<accession>A0ABV0GAV1</accession>
<keyword evidence="2" id="KW-0012">Acyltransferase</keyword>
<reference evidence="2 3" key="1">
    <citation type="submission" date="2024-05" db="EMBL/GenBank/DDBJ databases">
        <title>Roseateles sp. 2.12 16S ribosomal RNA gene Genome sequencing and assembly.</title>
        <authorList>
            <person name="Woo H."/>
        </authorList>
    </citation>
    <scope>NUCLEOTIDE SEQUENCE [LARGE SCALE GENOMIC DNA]</scope>
    <source>
        <strain evidence="2 3">2.12</strain>
    </source>
</reference>
<organism evidence="2 3">
    <name type="scientific">Roseateles flavus</name>
    <dbReference type="NCBI Taxonomy" id="3149041"/>
    <lineage>
        <taxon>Bacteria</taxon>
        <taxon>Pseudomonadati</taxon>
        <taxon>Pseudomonadota</taxon>
        <taxon>Betaproteobacteria</taxon>
        <taxon>Burkholderiales</taxon>
        <taxon>Sphaerotilaceae</taxon>
        <taxon>Roseateles</taxon>
    </lineage>
</organism>
<dbReference type="EMBL" id="JBDPZC010000001">
    <property type="protein sequence ID" value="MEO3712161.1"/>
    <property type="molecule type" value="Genomic_DNA"/>
</dbReference>
<evidence type="ECO:0000313" key="2">
    <source>
        <dbReference type="EMBL" id="MEO3712161.1"/>
    </source>
</evidence>
<dbReference type="InterPro" id="IPR000182">
    <property type="entry name" value="GNAT_dom"/>
</dbReference>
<keyword evidence="3" id="KW-1185">Reference proteome</keyword>
<dbReference type="EC" id="2.3.1.-" evidence="2"/>
<gene>
    <name evidence="2" type="ORF">ABDJ40_05185</name>
</gene>
<dbReference type="Proteomes" id="UP001462640">
    <property type="component" value="Unassembled WGS sequence"/>
</dbReference>
<evidence type="ECO:0000259" key="1">
    <source>
        <dbReference type="PROSITE" id="PS51186"/>
    </source>
</evidence>
<proteinExistence type="predicted"/>
<dbReference type="RefSeq" id="WP_347606941.1">
    <property type="nucleotide sequence ID" value="NZ_JBDPZC010000001.1"/>
</dbReference>
<dbReference type="GO" id="GO:0016746">
    <property type="term" value="F:acyltransferase activity"/>
    <property type="evidence" value="ECO:0007669"/>
    <property type="project" value="UniProtKB-KW"/>
</dbReference>
<protein>
    <submittedName>
        <fullName evidence="2">GNAT family N-acetyltransferase</fullName>
        <ecNumber evidence="2">2.3.1.-</ecNumber>
    </submittedName>
</protein>
<comment type="caution">
    <text evidence="2">The sequence shown here is derived from an EMBL/GenBank/DDBJ whole genome shotgun (WGS) entry which is preliminary data.</text>
</comment>
<dbReference type="PROSITE" id="PS51186">
    <property type="entry name" value="GNAT"/>
    <property type="match status" value="1"/>
</dbReference>
<name>A0ABV0GAV1_9BURK</name>
<keyword evidence="2" id="KW-0808">Transferase</keyword>
<dbReference type="Pfam" id="PF00583">
    <property type="entry name" value="Acetyltransf_1"/>
    <property type="match status" value="1"/>
</dbReference>
<dbReference type="SUPFAM" id="SSF55729">
    <property type="entry name" value="Acyl-CoA N-acyltransferases (Nat)"/>
    <property type="match status" value="1"/>
</dbReference>
<dbReference type="Gene3D" id="3.40.630.30">
    <property type="match status" value="1"/>
</dbReference>
<sequence>MNSPPAAMSHATLLDTLAAAELAFAHFNAHRTSAAEGGTIALGGSPHWRWLADASRPASAYYSRAIARHAGQLPAEALAELPTALAAVELRPSEVRPDFTAALQAAGFRPEGALCYLAGRPPPERLVPAHPVRRLTGSETPLCFDLLESAGTPFPPARRSAKQRYYCSDAFQFFIATEPAGAVLGWSTLFLDGGTAFLGNAFTRPQARGRGVHAALLAARLNAAAQAGVERVFTDVEPGSQSQANCERLGLRTVTINTLWLRQA</sequence>
<dbReference type="InterPro" id="IPR016181">
    <property type="entry name" value="Acyl_CoA_acyltransferase"/>
</dbReference>